<dbReference type="AlphaFoldDB" id="A0AAE4VKI6"/>
<organism evidence="1 2">
    <name type="scientific">Lyticum sinuosum</name>
    <dbReference type="NCBI Taxonomy" id="1332059"/>
    <lineage>
        <taxon>Bacteria</taxon>
        <taxon>Pseudomonadati</taxon>
        <taxon>Pseudomonadota</taxon>
        <taxon>Alphaproteobacteria</taxon>
        <taxon>Rickettsiales</taxon>
        <taxon>Lyticum</taxon>
    </lineage>
</organism>
<reference evidence="1" key="1">
    <citation type="submission" date="2023-02" db="EMBL/GenBank/DDBJ databases">
        <title>Host association and intracellularity evolved multiple times independently in the Rickettsiales.</title>
        <authorList>
            <person name="Castelli M."/>
            <person name="Nardi T."/>
            <person name="Gammuto L."/>
            <person name="Bellinzona G."/>
            <person name="Sabaneyeva E."/>
            <person name="Potekhin A."/>
            <person name="Serra V."/>
            <person name="Petroni G."/>
            <person name="Sassera D."/>
        </authorList>
    </citation>
    <scope>NUCLEOTIDE SEQUENCE</scope>
    <source>
        <strain evidence="1">USBL-36I1</strain>
    </source>
</reference>
<sequence>MIQDYNLNKQNTINRFNLKKIDQKNNIITFDNKINLNELNMNNFSDTLSSGYSIKGLNIESINSNNNLYTQNIIGSQREKIYSSMETRSTKVFLKGILHHLDDAKLMRDRFFNQKDSIYCININDFFMICGLFFITTYNISINNNTLPILNIELRSSSYMMYIDLI</sequence>
<evidence type="ECO:0000313" key="1">
    <source>
        <dbReference type="EMBL" id="MDZ5760904.1"/>
    </source>
</evidence>
<accession>A0AAE4VKI6</accession>
<name>A0AAE4VKI6_9RICK</name>
<keyword evidence="2" id="KW-1185">Reference proteome</keyword>
<dbReference type="EMBL" id="JARGYU010000001">
    <property type="protein sequence ID" value="MDZ5760904.1"/>
    <property type="molecule type" value="Genomic_DNA"/>
</dbReference>
<evidence type="ECO:0000313" key="2">
    <source>
        <dbReference type="Proteomes" id="UP001289135"/>
    </source>
</evidence>
<protein>
    <submittedName>
        <fullName evidence="1">Uncharacterized protein</fullName>
    </submittedName>
</protein>
<gene>
    <name evidence="1" type="ORF">Lyticum_00058</name>
</gene>
<comment type="caution">
    <text evidence="1">The sequence shown here is derived from an EMBL/GenBank/DDBJ whole genome shotgun (WGS) entry which is preliminary data.</text>
</comment>
<dbReference type="Proteomes" id="UP001289135">
    <property type="component" value="Unassembled WGS sequence"/>
</dbReference>
<proteinExistence type="predicted"/>
<dbReference type="RefSeq" id="WP_322498340.1">
    <property type="nucleotide sequence ID" value="NZ_JARGYU010000001.1"/>
</dbReference>